<protein>
    <submittedName>
        <fullName evidence="1">Uncharacterized protein</fullName>
    </submittedName>
</protein>
<accession>A0A176XHP2</accession>
<gene>
    <name evidence="1" type="ORF">A7J57_01075</name>
</gene>
<dbReference type="Proteomes" id="UP000077098">
    <property type="component" value="Unassembled WGS sequence"/>
</dbReference>
<evidence type="ECO:0000313" key="2">
    <source>
        <dbReference type="Proteomes" id="UP000077098"/>
    </source>
</evidence>
<comment type="caution">
    <text evidence="1">The sequence shown here is derived from an EMBL/GenBank/DDBJ whole genome shotgun (WGS) entry which is preliminary data.</text>
</comment>
<name>A0A176XHP2_AGRTU</name>
<organism evidence="1 2">
    <name type="scientific">Agrobacterium tumefaciens</name>
    <dbReference type="NCBI Taxonomy" id="358"/>
    <lineage>
        <taxon>Bacteria</taxon>
        <taxon>Pseudomonadati</taxon>
        <taxon>Pseudomonadota</taxon>
        <taxon>Alphaproteobacteria</taxon>
        <taxon>Hyphomicrobiales</taxon>
        <taxon>Rhizobiaceae</taxon>
        <taxon>Rhizobium/Agrobacterium group</taxon>
        <taxon>Agrobacterium</taxon>
        <taxon>Agrobacterium tumefaciens complex</taxon>
    </lineage>
</organism>
<reference evidence="1 2" key="1">
    <citation type="submission" date="2016-05" db="EMBL/GenBank/DDBJ databases">
        <authorList>
            <person name="Lavstsen T."/>
            <person name="Jespersen J.S."/>
        </authorList>
    </citation>
    <scope>NUCLEOTIDE SEQUENCE [LARGE SCALE GENOMIC DNA]</scope>
    <source>
        <strain evidence="1 2">KCJ1736</strain>
    </source>
</reference>
<dbReference type="EMBL" id="LXPS01000003">
    <property type="protein sequence ID" value="OAE49237.1"/>
    <property type="molecule type" value="Genomic_DNA"/>
</dbReference>
<sequence>MLGKIAFCPNLRGGCYAHDDGLSDPHLKPKHIVAKATAIRRPPGSFKRTATPAPIALAAKANQRRCCDVSKSITPSKMMTGRAGLR</sequence>
<dbReference type="AlphaFoldDB" id="A0A176XHP2"/>
<evidence type="ECO:0000313" key="1">
    <source>
        <dbReference type="EMBL" id="OAE49237.1"/>
    </source>
</evidence>
<proteinExistence type="predicted"/>